<dbReference type="EMBL" id="MU856326">
    <property type="protein sequence ID" value="KAK3896953.1"/>
    <property type="molecule type" value="Genomic_DNA"/>
</dbReference>
<feature type="transmembrane region" description="Helical" evidence="4">
    <location>
        <begin position="199"/>
        <end position="219"/>
    </location>
</feature>
<dbReference type="Proteomes" id="UP001303889">
    <property type="component" value="Unassembled WGS sequence"/>
</dbReference>
<keyword evidence="6" id="KW-1185">Reference proteome</keyword>
<proteinExistence type="inferred from homology"/>
<feature type="transmembrane region" description="Helical" evidence="4">
    <location>
        <begin position="113"/>
        <end position="135"/>
    </location>
</feature>
<protein>
    <submittedName>
        <fullName evidence="5">Major facilitator superfamily domain-containing protein</fullName>
    </submittedName>
</protein>
<dbReference type="GO" id="GO:0016020">
    <property type="term" value="C:membrane"/>
    <property type="evidence" value="ECO:0007669"/>
    <property type="project" value="UniProtKB-SubCell"/>
</dbReference>
<dbReference type="InterPro" id="IPR036259">
    <property type="entry name" value="MFS_trans_sf"/>
</dbReference>
<sequence>MNEIELPATRPPSQDADPAVEQGTAHPALPPTDGGKDAWLVLAGCTMLEALVWGFPYSFGVFQEHYSRQPEFQSHLSMIPTIGTTATGLMYLLSPPIYPLLLPSPSLLKPLSILGFALSMAALLTASFCHTIPALLATQGVLAAVGGALHYFPAFVYLDEWFVRRRGFAYGVFIAGAGAAGVVVPLGMGWVLGRWGWRVALRGWVGVCVVLTGPVFRVFKGRVRGVGGRFLRSGALWVLLGGNVAQSLGGFMPALYLPSFVVAQGWSALSGTLAVSLCSAATVVGAIMTGWLVDRYHVTTAINICTAGTVIAVFVFWSFAVYQPVLYVFALLYGMFAGGFPATWAGCTGVVRRKYPVENGMIVALFTAGKGIGCVISGPVSGALVASDTWKNSVAYAYGSGYGYLIVFSGMAASFASVGWLGKKCGLV</sequence>
<gene>
    <name evidence="5" type="ORF">C8A05DRAFT_39497</name>
</gene>
<reference evidence="5" key="1">
    <citation type="journal article" date="2023" name="Mol. Phylogenet. Evol.">
        <title>Genome-scale phylogeny and comparative genomics of the fungal order Sordariales.</title>
        <authorList>
            <person name="Hensen N."/>
            <person name="Bonometti L."/>
            <person name="Westerberg I."/>
            <person name="Brannstrom I.O."/>
            <person name="Guillou S."/>
            <person name="Cros-Aarteil S."/>
            <person name="Calhoun S."/>
            <person name="Haridas S."/>
            <person name="Kuo A."/>
            <person name="Mondo S."/>
            <person name="Pangilinan J."/>
            <person name="Riley R."/>
            <person name="LaButti K."/>
            <person name="Andreopoulos B."/>
            <person name="Lipzen A."/>
            <person name="Chen C."/>
            <person name="Yan M."/>
            <person name="Daum C."/>
            <person name="Ng V."/>
            <person name="Clum A."/>
            <person name="Steindorff A."/>
            <person name="Ohm R.A."/>
            <person name="Martin F."/>
            <person name="Silar P."/>
            <person name="Natvig D.O."/>
            <person name="Lalanne C."/>
            <person name="Gautier V."/>
            <person name="Ament-Velasquez S.L."/>
            <person name="Kruys A."/>
            <person name="Hutchinson M.I."/>
            <person name="Powell A.J."/>
            <person name="Barry K."/>
            <person name="Miller A.N."/>
            <person name="Grigoriev I.V."/>
            <person name="Debuchy R."/>
            <person name="Gladieux P."/>
            <person name="Hiltunen Thoren M."/>
            <person name="Johannesson H."/>
        </authorList>
    </citation>
    <scope>NUCLEOTIDE SEQUENCE</scope>
    <source>
        <strain evidence="5">CBS 103.79</strain>
    </source>
</reference>
<dbReference type="GO" id="GO:0022857">
    <property type="term" value="F:transmembrane transporter activity"/>
    <property type="evidence" value="ECO:0007669"/>
    <property type="project" value="InterPro"/>
</dbReference>
<feature type="transmembrane region" description="Helical" evidence="4">
    <location>
        <begin position="38"/>
        <end position="59"/>
    </location>
</feature>
<evidence type="ECO:0000256" key="3">
    <source>
        <dbReference type="SAM" id="MobiDB-lite"/>
    </source>
</evidence>
<comment type="subcellular location">
    <subcellularLocation>
        <location evidence="1">Membrane</location>
        <topology evidence="1">Multi-pass membrane protein</topology>
    </subcellularLocation>
</comment>
<feature type="transmembrane region" description="Helical" evidence="4">
    <location>
        <begin position="231"/>
        <end position="256"/>
    </location>
</feature>
<keyword evidence="4" id="KW-1133">Transmembrane helix</keyword>
<comment type="caution">
    <text evidence="5">The sequence shown here is derived from an EMBL/GenBank/DDBJ whole genome shotgun (WGS) entry which is preliminary data.</text>
</comment>
<dbReference type="InterPro" id="IPR050327">
    <property type="entry name" value="Proton-linked_MCT"/>
</dbReference>
<feature type="transmembrane region" description="Helical" evidence="4">
    <location>
        <begin position="170"/>
        <end position="193"/>
    </location>
</feature>
<reference evidence="5" key="2">
    <citation type="submission" date="2023-05" db="EMBL/GenBank/DDBJ databases">
        <authorList>
            <consortium name="Lawrence Berkeley National Laboratory"/>
            <person name="Steindorff A."/>
            <person name="Hensen N."/>
            <person name="Bonometti L."/>
            <person name="Westerberg I."/>
            <person name="Brannstrom I.O."/>
            <person name="Guillou S."/>
            <person name="Cros-Aarteil S."/>
            <person name="Calhoun S."/>
            <person name="Haridas S."/>
            <person name="Kuo A."/>
            <person name="Mondo S."/>
            <person name="Pangilinan J."/>
            <person name="Riley R."/>
            <person name="Labutti K."/>
            <person name="Andreopoulos B."/>
            <person name="Lipzen A."/>
            <person name="Chen C."/>
            <person name="Yanf M."/>
            <person name="Daum C."/>
            <person name="Ng V."/>
            <person name="Clum A."/>
            <person name="Ohm R."/>
            <person name="Martin F."/>
            <person name="Silar P."/>
            <person name="Natvig D."/>
            <person name="Lalanne C."/>
            <person name="Gautier V."/>
            <person name="Ament-Velasquez S.L."/>
            <person name="Kruys A."/>
            <person name="Hutchinson M.I."/>
            <person name="Powell A.J."/>
            <person name="Barry K."/>
            <person name="Miller A.N."/>
            <person name="Grigoriev I.V."/>
            <person name="Debuchy R."/>
            <person name="Gladieux P."/>
            <person name="Thoren M.H."/>
            <person name="Johannesson H."/>
        </authorList>
    </citation>
    <scope>NUCLEOTIDE SEQUENCE</scope>
    <source>
        <strain evidence="5">CBS 103.79</strain>
    </source>
</reference>
<evidence type="ECO:0000256" key="4">
    <source>
        <dbReference type="SAM" id="Phobius"/>
    </source>
</evidence>
<evidence type="ECO:0000256" key="2">
    <source>
        <dbReference type="ARBA" id="ARBA00006727"/>
    </source>
</evidence>
<keyword evidence="4" id="KW-0472">Membrane</keyword>
<dbReference type="PANTHER" id="PTHR11360:SF287">
    <property type="entry name" value="MFS MONOCARBOXYLATE TRANSPORTER"/>
    <property type="match status" value="1"/>
</dbReference>
<feature type="transmembrane region" description="Helical" evidence="4">
    <location>
        <begin position="402"/>
        <end position="422"/>
    </location>
</feature>
<comment type="similarity">
    <text evidence="2">Belongs to the major facilitator superfamily. Monocarboxylate porter (TC 2.A.1.13) family.</text>
</comment>
<dbReference type="PANTHER" id="PTHR11360">
    <property type="entry name" value="MONOCARBOXYLATE TRANSPORTER"/>
    <property type="match status" value="1"/>
</dbReference>
<feature type="transmembrane region" description="Helical" evidence="4">
    <location>
        <begin position="326"/>
        <end position="351"/>
    </location>
</feature>
<name>A0AAN6MBH4_9PEZI</name>
<feature type="region of interest" description="Disordered" evidence="3">
    <location>
        <begin position="1"/>
        <end position="32"/>
    </location>
</feature>
<dbReference type="AlphaFoldDB" id="A0AAN6MBH4"/>
<dbReference type="InterPro" id="IPR011701">
    <property type="entry name" value="MFS"/>
</dbReference>
<feature type="transmembrane region" description="Helical" evidence="4">
    <location>
        <begin position="141"/>
        <end position="158"/>
    </location>
</feature>
<dbReference type="Gene3D" id="1.20.1250.20">
    <property type="entry name" value="MFS general substrate transporter like domains"/>
    <property type="match status" value="2"/>
</dbReference>
<feature type="transmembrane region" description="Helical" evidence="4">
    <location>
        <begin position="79"/>
        <end position="101"/>
    </location>
</feature>
<evidence type="ECO:0000313" key="6">
    <source>
        <dbReference type="Proteomes" id="UP001303889"/>
    </source>
</evidence>
<feature type="transmembrane region" description="Helical" evidence="4">
    <location>
        <begin position="300"/>
        <end position="320"/>
    </location>
</feature>
<accession>A0AAN6MBH4</accession>
<evidence type="ECO:0000313" key="5">
    <source>
        <dbReference type="EMBL" id="KAK3896953.1"/>
    </source>
</evidence>
<feature type="transmembrane region" description="Helical" evidence="4">
    <location>
        <begin position="268"/>
        <end position="293"/>
    </location>
</feature>
<organism evidence="5 6">
    <name type="scientific">Staphylotrichum tortipilum</name>
    <dbReference type="NCBI Taxonomy" id="2831512"/>
    <lineage>
        <taxon>Eukaryota</taxon>
        <taxon>Fungi</taxon>
        <taxon>Dikarya</taxon>
        <taxon>Ascomycota</taxon>
        <taxon>Pezizomycotina</taxon>
        <taxon>Sordariomycetes</taxon>
        <taxon>Sordariomycetidae</taxon>
        <taxon>Sordariales</taxon>
        <taxon>Chaetomiaceae</taxon>
        <taxon>Staphylotrichum</taxon>
    </lineage>
</organism>
<dbReference type="SUPFAM" id="SSF103473">
    <property type="entry name" value="MFS general substrate transporter"/>
    <property type="match status" value="1"/>
</dbReference>
<evidence type="ECO:0000256" key="1">
    <source>
        <dbReference type="ARBA" id="ARBA00004141"/>
    </source>
</evidence>
<feature type="transmembrane region" description="Helical" evidence="4">
    <location>
        <begin position="363"/>
        <end position="382"/>
    </location>
</feature>
<dbReference type="Pfam" id="PF07690">
    <property type="entry name" value="MFS_1"/>
    <property type="match status" value="1"/>
</dbReference>
<keyword evidence="4" id="KW-0812">Transmembrane</keyword>